<dbReference type="Pfam" id="PF03399">
    <property type="entry name" value="SAC3_GANP"/>
    <property type="match status" value="2"/>
</dbReference>
<accession>A0A0R3SH81</accession>
<dbReference type="GO" id="GO:0005634">
    <property type="term" value="C:nucleus"/>
    <property type="evidence" value="ECO:0007669"/>
    <property type="project" value="TreeGrafter"/>
</dbReference>
<evidence type="ECO:0000313" key="4">
    <source>
        <dbReference type="Proteomes" id="UP000274504"/>
    </source>
</evidence>
<proteinExistence type="predicted"/>
<feature type="domain" description="SAC3/GANP/THP3 conserved" evidence="2">
    <location>
        <begin position="267"/>
        <end position="422"/>
    </location>
</feature>
<feature type="compositionally biased region" description="Polar residues" evidence="1">
    <location>
        <begin position="52"/>
        <end position="91"/>
    </location>
</feature>
<feature type="domain" description="SAC3/GANP/THP3 conserved" evidence="2">
    <location>
        <begin position="544"/>
        <end position="759"/>
    </location>
</feature>
<dbReference type="STRING" id="6216.A0A0R3SH81"/>
<sequence length="791" mass="90724">MERILRQKIEYVFRNNKNVDWTKEQIPVIPKISSFTAPANNSKSSINLIRPTTIQPWKTRGNAGSLQTGTLARNPTSNLNSSLSDSFQKSKYLSPLPQSTSSSVSDSPTKFPDVSKRKRPIRQRNRSSRSSSRSSSEISPSKRKSFRGISKNNKKPTHDSNLTNSESDVSQPTNQPKSKRNRNKKRNAKRNGRVGAKAKLWAQPDTAQSRLNERAERFKDHLDAGSIAKSTSQLNLLSSQMNADGASEGHTFVGTMQELEKPYLRLTKAPLPSEVRPESVLELSLAHVVKRYKDGKDYHWVCDQLKSIRQDLIVQRIQSEFAAKVYETHADLALEVGDSSEFHQCQSQLALLHADGYGASRRLEFAAYRLLYYISTEDQLGMNKLLSSLKSTEKTNPFMRFALKVREFWSLGNYKRFFNMACNPDSSIPYETEFCSMQACRLVLSWSLERERKLAAKKILMTLELDNIEISPMSGSRRGGHYNLSPTDRNRLVICDRLSSEKPSAGFCIADMTRCIDLKSDSKDQRVTIVGTMQELEKPYLRLSKTPDPSEVRPPEVLQLSLYHVLKLWKNGERKYAWVSSQFKSMRQDLVIQRIYSDLAIEIYESSAKVAIDAHDPLEFNQCQSQLLSLYSAGVSWPHRLEFTAYRILYYIYIEDIQGLNLLFMRLKPSEKENPFIQFALKAYEAWSQHNYKRLFDLANRSEFEEGEKCKRLLSWLLPRERQHAVRAIFKSYRQTLNMKFVAKALGFADTLSCESFFTDTMKITLDLLKPSDNINCKEAWLKLNHDHVTA</sequence>
<dbReference type="OrthoDB" id="199574at2759"/>
<protein>
    <submittedName>
        <fullName evidence="5">PCI domain-containing protein</fullName>
    </submittedName>
</protein>
<feature type="compositionally biased region" description="Low complexity" evidence="1">
    <location>
        <begin position="94"/>
        <end position="108"/>
    </location>
</feature>
<evidence type="ECO:0000313" key="5">
    <source>
        <dbReference type="WBParaSite" id="HDID_0000429601-mRNA-1"/>
    </source>
</evidence>
<reference evidence="3 4" key="2">
    <citation type="submission" date="2018-11" db="EMBL/GenBank/DDBJ databases">
        <authorList>
            <consortium name="Pathogen Informatics"/>
        </authorList>
    </citation>
    <scope>NUCLEOTIDE SEQUENCE [LARGE SCALE GENOMIC DNA]</scope>
</reference>
<dbReference type="AlphaFoldDB" id="A0A0R3SH81"/>
<dbReference type="PANTHER" id="PTHR12436:SF4">
    <property type="entry name" value="LEUKOCYTE RECEPTOR CLUSTER MEMBER 8"/>
    <property type="match status" value="1"/>
</dbReference>
<name>A0A0R3SH81_HYMDI</name>
<gene>
    <name evidence="3" type="ORF">HDID_LOCUS4294</name>
</gene>
<reference evidence="5" key="1">
    <citation type="submission" date="2016-04" db="UniProtKB">
        <authorList>
            <consortium name="WormBaseParasite"/>
        </authorList>
    </citation>
    <scope>IDENTIFICATION</scope>
</reference>
<feature type="compositionally biased region" description="Basic residues" evidence="1">
    <location>
        <begin position="116"/>
        <end position="127"/>
    </location>
</feature>
<dbReference type="EMBL" id="UYSG01001589">
    <property type="protein sequence ID" value="VDL46941.1"/>
    <property type="molecule type" value="Genomic_DNA"/>
</dbReference>
<dbReference type="Proteomes" id="UP000274504">
    <property type="component" value="Unassembled WGS sequence"/>
</dbReference>
<dbReference type="Gene3D" id="1.25.40.990">
    <property type="match status" value="2"/>
</dbReference>
<dbReference type="InterPro" id="IPR045107">
    <property type="entry name" value="SAC3/GANP/THP3"/>
</dbReference>
<evidence type="ECO:0000256" key="1">
    <source>
        <dbReference type="SAM" id="MobiDB-lite"/>
    </source>
</evidence>
<feature type="region of interest" description="Disordered" evidence="1">
    <location>
        <begin position="52"/>
        <end position="209"/>
    </location>
</feature>
<dbReference type="InterPro" id="IPR005062">
    <property type="entry name" value="SAC3/GANP/THP3_conserved"/>
</dbReference>
<evidence type="ECO:0000313" key="3">
    <source>
        <dbReference type="EMBL" id="VDL46941.1"/>
    </source>
</evidence>
<feature type="compositionally biased region" description="Low complexity" evidence="1">
    <location>
        <begin position="128"/>
        <end position="139"/>
    </location>
</feature>
<dbReference type="PANTHER" id="PTHR12436">
    <property type="entry name" value="80 KDA MCM3-ASSOCIATED PROTEIN"/>
    <property type="match status" value="1"/>
</dbReference>
<feature type="compositionally biased region" description="Polar residues" evidence="1">
    <location>
        <begin position="159"/>
        <end position="173"/>
    </location>
</feature>
<evidence type="ECO:0000259" key="2">
    <source>
        <dbReference type="Pfam" id="PF03399"/>
    </source>
</evidence>
<feature type="compositionally biased region" description="Basic residues" evidence="1">
    <location>
        <begin position="177"/>
        <end position="192"/>
    </location>
</feature>
<dbReference type="WBParaSite" id="HDID_0000429601-mRNA-1">
    <property type="protein sequence ID" value="HDID_0000429601-mRNA-1"/>
    <property type="gene ID" value="HDID_0000429601"/>
</dbReference>
<organism evidence="5">
    <name type="scientific">Hymenolepis diminuta</name>
    <name type="common">Rat tapeworm</name>
    <dbReference type="NCBI Taxonomy" id="6216"/>
    <lineage>
        <taxon>Eukaryota</taxon>
        <taxon>Metazoa</taxon>
        <taxon>Spiralia</taxon>
        <taxon>Lophotrochozoa</taxon>
        <taxon>Platyhelminthes</taxon>
        <taxon>Cestoda</taxon>
        <taxon>Eucestoda</taxon>
        <taxon>Cyclophyllidea</taxon>
        <taxon>Hymenolepididae</taxon>
        <taxon>Hymenolepis</taxon>
    </lineage>
</organism>